<dbReference type="SMART" id="SM00342">
    <property type="entry name" value="HTH_ARAC"/>
    <property type="match status" value="1"/>
</dbReference>
<gene>
    <name evidence="5" type="ORF">JM658_14240</name>
</gene>
<keyword evidence="6" id="KW-1185">Reference proteome</keyword>
<dbReference type="EMBL" id="JAETXX010000011">
    <property type="protein sequence ID" value="MCF8715993.1"/>
    <property type="molecule type" value="Genomic_DNA"/>
</dbReference>
<evidence type="ECO:0000313" key="5">
    <source>
        <dbReference type="EMBL" id="MCF8715993.1"/>
    </source>
</evidence>
<dbReference type="InterPro" id="IPR037923">
    <property type="entry name" value="HTH-like"/>
</dbReference>
<keyword evidence="1" id="KW-0805">Transcription regulation</keyword>
<dbReference type="PANTHER" id="PTHR43280:SF34">
    <property type="entry name" value="ARAC-FAMILY TRANSCRIPTIONAL REGULATOR"/>
    <property type="match status" value="1"/>
</dbReference>
<dbReference type="InterPro" id="IPR003313">
    <property type="entry name" value="AraC-bd"/>
</dbReference>
<keyword evidence="3" id="KW-0804">Transcription</keyword>
<evidence type="ECO:0000256" key="1">
    <source>
        <dbReference type="ARBA" id="ARBA00023015"/>
    </source>
</evidence>
<name>A0ABS9J6N0_9FLAO</name>
<keyword evidence="2" id="KW-0238">DNA-binding</keyword>
<dbReference type="SUPFAM" id="SSF51215">
    <property type="entry name" value="Regulatory protein AraC"/>
    <property type="match status" value="1"/>
</dbReference>
<dbReference type="Pfam" id="PF12833">
    <property type="entry name" value="HTH_18"/>
    <property type="match status" value="1"/>
</dbReference>
<dbReference type="Pfam" id="PF02311">
    <property type="entry name" value="AraC_binding"/>
    <property type="match status" value="1"/>
</dbReference>
<dbReference type="RefSeq" id="WP_236959958.1">
    <property type="nucleotide sequence ID" value="NZ_JAETXX010000011.1"/>
</dbReference>
<dbReference type="SUPFAM" id="SSF46689">
    <property type="entry name" value="Homeodomain-like"/>
    <property type="match status" value="1"/>
</dbReference>
<evidence type="ECO:0000256" key="3">
    <source>
        <dbReference type="ARBA" id="ARBA00023163"/>
    </source>
</evidence>
<protein>
    <submittedName>
        <fullName evidence="5">AraC family transcriptional regulator</fullName>
    </submittedName>
</protein>
<proteinExistence type="predicted"/>
<reference evidence="5 6" key="1">
    <citation type="submission" date="2021-01" db="EMBL/GenBank/DDBJ databases">
        <title>Genome sequencing of Joostella atrarenae M1-2 (= KCTC 23194).</title>
        <authorList>
            <person name="Zakaria M.R."/>
            <person name="Lam M.Q."/>
            <person name="Chong C.S."/>
        </authorList>
    </citation>
    <scope>NUCLEOTIDE SEQUENCE [LARGE SCALE GENOMIC DNA]</scope>
    <source>
        <strain evidence="5 6">M1-2</strain>
    </source>
</reference>
<sequence>MSSFHEGFLIVKEDIALKKVSNYRHNYFQIIYIRAGEGVCTINDIDVTYKVGSIFLTAPEDSFTIKPTEKTSYTALQFTEILFSNKSSLPDRKYWLERIEHILHNPNIMPGDCISSPEDRKRLWRIHDFIVEEYENKNEFYWSIITNGITTSISIIARSIIKKYNPNKDITPSVDLKKSDQILAYIRTNVYDPELIKIENLASKFNMSQANIVSLFKKETGESIRQYVINYKLMLVKYRLRNTNYTISEISYELGFTDESHLTKSFKSRFHKTPKQYRLDLINE</sequence>
<evidence type="ECO:0000256" key="2">
    <source>
        <dbReference type="ARBA" id="ARBA00023125"/>
    </source>
</evidence>
<dbReference type="Gene3D" id="1.10.10.60">
    <property type="entry name" value="Homeodomain-like"/>
    <property type="match status" value="2"/>
</dbReference>
<comment type="caution">
    <text evidence="5">The sequence shown here is derived from an EMBL/GenBank/DDBJ whole genome shotgun (WGS) entry which is preliminary data.</text>
</comment>
<accession>A0ABS9J6N0</accession>
<dbReference type="PROSITE" id="PS01124">
    <property type="entry name" value="HTH_ARAC_FAMILY_2"/>
    <property type="match status" value="1"/>
</dbReference>
<dbReference type="Proteomes" id="UP000829517">
    <property type="component" value="Unassembled WGS sequence"/>
</dbReference>
<dbReference type="PANTHER" id="PTHR43280">
    <property type="entry name" value="ARAC-FAMILY TRANSCRIPTIONAL REGULATOR"/>
    <property type="match status" value="1"/>
</dbReference>
<evidence type="ECO:0000313" key="6">
    <source>
        <dbReference type="Proteomes" id="UP000829517"/>
    </source>
</evidence>
<feature type="domain" description="HTH araC/xylS-type" evidence="4">
    <location>
        <begin position="180"/>
        <end position="280"/>
    </location>
</feature>
<evidence type="ECO:0000259" key="4">
    <source>
        <dbReference type="PROSITE" id="PS01124"/>
    </source>
</evidence>
<dbReference type="InterPro" id="IPR018060">
    <property type="entry name" value="HTH_AraC"/>
</dbReference>
<organism evidence="5 6">
    <name type="scientific">Joostella atrarenae</name>
    <dbReference type="NCBI Taxonomy" id="679257"/>
    <lineage>
        <taxon>Bacteria</taxon>
        <taxon>Pseudomonadati</taxon>
        <taxon>Bacteroidota</taxon>
        <taxon>Flavobacteriia</taxon>
        <taxon>Flavobacteriales</taxon>
        <taxon>Flavobacteriaceae</taxon>
        <taxon>Joostella</taxon>
    </lineage>
</organism>
<dbReference type="InterPro" id="IPR009057">
    <property type="entry name" value="Homeodomain-like_sf"/>
</dbReference>